<gene>
    <name evidence="2" type="ORF">HPLM_LOCUS16408</name>
</gene>
<protein>
    <submittedName>
        <fullName evidence="2">Uncharacterized protein</fullName>
    </submittedName>
</protein>
<evidence type="ECO:0000313" key="2">
    <source>
        <dbReference type="EMBL" id="VDO59788.1"/>
    </source>
</evidence>
<keyword evidence="1" id="KW-0812">Transmembrane</keyword>
<dbReference type="Proteomes" id="UP000268014">
    <property type="component" value="Unassembled WGS sequence"/>
</dbReference>
<proteinExistence type="predicted"/>
<feature type="transmembrane region" description="Helical" evidence="1">
    <location>
        <begin position="30"/>
        <end position="49"/>
    </location>
</feature>
<keyword evidence="1" id="KW-1133">Transmembrane helix</keyword>
<sequence length="69" mass="7706">MGVELTSGIDVYVDDEAIELELDELIVEPLLFLSIGQFWLVAVVLIQMMEQYLMLVCSRQGATGTAAWK</sequence>
<name>A0A3P8A596_HAEPC</name>
<evidence type="ECO:0000313" key="3">
    <source>
        <dbReference type="Proteomes" id="UP000268014"/>
    </source>
</evidence>
<accession>A0A3P8A596</accession>
<reference evidence="2 3" key="1">
    <citation type="submission" date="2018-11" db="EMBL/GenBank/DDBJ databases">
        <authorList>
            <consortium name="Pathogen Informatics"/>
        </authorList>
    </citation>
    <scope>NUCLEOTIDE SEQUENCE [LARGE SCALE GENOMIC DNA]</scope>
    <source>
        <strain evidence="2 3">MHpl1</strain>
    </source>
</reference>
<evidence type="ECO:0000256" key="1">
    <source>
        <dbReference type="SAM" id="Phobius"/>
    </source>
</evidence>
<keyword evidence="1" id="KW-0472">Membrane</keyword>
<dbReference type="AlphaFoldDB" id="A0A3P8A596"/>
<dbReference type="EMBL" id="UZAF01019404">
    <property type="protein sequence ID" value="VDO59788.1"/>
    <property type="molecule type" value="Genomic_DNA"/>
</dbReference>
<organism evidence="2 3">
    <name type="scientific">Haemonchus placei</name>
    <name type="common">Barber's pole worm</name>
    <dbReference type="NCBI Taxonomy" id="6290"/>
    <lineage>
        <taxon>Eukaryota</taxon>
        <taxon>Metazoa</taxon>
        <taxon>Ecdysozoa</taxon>
        <taxon>Nematoda</taxon>
        <taxon>Chromadorea</taxon>
        <taxon>Rhabditida</taxon>
        <taxon>Rhabditina</taxon>
        <taxon>Rhabditomorpha</taxon>
        <taxon>Strongyloidea</taxon>
        <taxon>Trichostrongylidae</taxon>
        <taxon>Haemonchus</taxon>
    </lineage>
</organism>
<keyword evidence="3" id="KW-1185">Reference proteome</keyword>